<name>E4ZNY4_LEPMJ</name>
<dbReference type="EMBL" id="FP929105">
    <property type="protein sequence ID" value="CBX93353.1"/>
    <property type="molecule type" value="Genomic_DNA"/>
</dbReference>
<reference evidence="2" key="1">
    <citation type="journal article" date="2011" name="Nat. Commun.">
        <title>Effector diversification within compartments of the Leptosphaeria maculans genome affected by Repeat-Induced Point mutations.</title>
        <authorList>
            <person name="Rouxel T."/>
            <person name="Grandaubert J."/>
            <person name="Hane J.K."/>
            <person name="Hoede C."/>
            <person name="van de Wouw A.P."/>
            <person name="Couloux A."/>
            <person name="Dominguez V."/>
            <person name="Anthouard V."/>
            <person name="Bally P."/>
            <person name="Bourras S."/>
            <person name="Cozijnsen A.J."/>
            <person name="Ciuffetti L.M."/>
            <person name="Degrave A."/>
            <person name="Dilmaghani A."/>
            <person name="Duret L."/>
            <person name="Fudal I."/>
            <person name="Goodwin S.B."/>
            <person name="Gout L."/>
            <person name="Glaser N."/>
            <person name="Linglin J."/>
            <person name="Kema G.H.J."/>
            <person name="Lapalu N."/>
            <person name="Lawrence C.B."/>
            <person name="May K."/>
            <person name="Meyer M."/>
            <person name="Ollivier B."/>
            <person name="Poulain J."/>
            <person name="Schoch C.L."/>
            <person name="Simon A."/>
            <person name="Spatafora J.W."/>
            <person name="Stachowiak A."/>
            <person name="Turgeon B.G."/>
            <person name="Tyler B.M."/>
            <person name="Vincent D."/>
            <person name="Weissenbach J."/>
            <person name="Amselem J."/>
            <person name="Quesneville H."/>
            <person name="Oliver R.P."/>
            <person name="Wincker P."/>
            <person name="Balesdent M.-H."/>
            <person name="Howlett B.J."/>
        </authorList>
    </citation>
    <scope>NUCLEOTIDE SEQUENCE [LARGE SCALE GENOMIC DNA]</scope>
    <source>
        <strain evidence="2">JN3 / isolate v23.1.3 / race Av1-4-5-6-7-8</strain>
    </source>
</reference>
<accession>E4ZNY4</accession>
<dbReference type="AlphaFoldDB" id="E4ZNY4"/>
<dbReference type="HOGENOM" id="CLU_2638503_0_0_1"/>
<dbReference type="GeneID" id="13287479"/>
<dbReference type="Proteomes" id="UP000002668">
    <property type="component" value="Genome"/>
</dbReference>
<dbReference type="InParanoid" id="E4ZNY4"/>
<protein>
    <submittedName>
        <fullName evidence="1">Predicted protein</fullName>
    </submittedName>
</protein>
<keyword evidence="2" id="KW-1185">Reference proteome</keyword>
<sequence>MSLRTIGVRQGRENYLTGFFAAKPTYQPRTVSNINCRSWPYPWLRRMSKSRLESARAPISLDAEPSLVNWRLRACRR</sequence>
<organism evidence="2">
    <name type="scientific">Leptosphaeria maculans (strain JN3 / isolate v23.1.3 / race Av1-4-5-6-7-8)</name>
    <name type="common">Blackleg fungus</name>
    <name type="synonym">Phoma lingam</name>
    <dbReference type="NCBI Taxonomy" id="985895"/>
    <lineage>
        <taxon>Eukaryota</taxon>
        <taxon>Fungi</taxon>
        <taxon>Dikarya</taxon>
        <taxon>Ascomycota</taxon>
        <taxon>Pezizomycotina</taxon>
        <taxon>Dothideomycetes</taxon>
        <taxon>Pleosporomycetidae</taxon>
        <taxon>Pleosporales</taxon>
        <taxon>Pleosporineae</taxon>
        <taxon>Leptosphaeriaceae</taxon>
        <taxon>Plenodomus</taxon>
        <taxon>Plenodomus lingam/Leptosphaeria maculans species complex</taxon>
    </lineage>
</organism>
<gene>
    <name evidence="1" type="ORF">LEMA_uP042540.1</name>
</gene>
<evidence type="ECO:0000313" key="1">
    <source>
        <dbReference type="EMBL" id="CBX93353.1"/>
    </source>
</evidence>
<dbReference type="VEuPathDB" id="FungiDB:LEMA_uP042540.1"/>
<evidence type="ECO:0000313" key="2">
    <source>
        <dbReference type="Proteomes" id="UP000002668"/>
    </source>
</evidence>
<proteinExistence type="predicted"/>